<feature type="compositionally biased region" description="Basic residues" evidence="1">
    <location>
        <begin position="75"/>
        <end position="88"/>
    </location>
</feature>
<feature type="domain" description="BHLH" evidence="2">
    <location>
        <begin position="94"/>
        <end position="145"/>
    </location>
</feature>
<evidence type="ECO:0000313" key="3">
    <source>
        <dbReference type="EMBL" id="KAK2562214.1"/>
    </source>
</evidence>
<gene>
    <name evidence="3" type="ORF">P5673_014994</name>
</gene>
<dbReference type="EMBL" id="JARQWQ010000030">
    <property type="protein sequence ID" value="KAK2562214.1"/>
    <property type="molecule type" value="Genomic_DNA"/>
</dbReference>
<dbReference type="InterPro" id="IPR036638">
    <property type="entry name" value="HLH_DNA-bd_sf"/>
</dbReference>
<evidence type="ECO:0000256" key="1">
    <source>
        <dbReference type="SAM" id="MobiDB-lite"/>
    </source>
</evidence>
<protein>
    <submittedName>
        <fullName evidence="3">Transcription factor 21</fullName>
    </submittedName>
</protein>
<dbReference type="PROSITE" id="PS50888">
    <property type="entry name" value="BHLH"/>
    <property type="match status" value="1"/>
</dbReference>
<dbReference type="GO" id="GO:0000977">
    <property type="term" value="F:RNA polymerase II transcription regulatory region sequence-specific DNA binding"/>
    <property type="evidence" value="ECO:0007669"/>
    <property type="project" value="TreeGrafter"/>
</dbReference>
<dbReference type="PANTHER" id="PTHR23349">
    <property type="entry name" value="BASIC HELIX-LOOP-HELIX TRANSCRIPTION FACTOR, TWIST"/>
    <property type="match status" value="1"/>
</dbReference>
<feature type="region of interest" description="Disordered" evidence="1">
    <location>
        <begin position="19"/>
        <end position="104"/>
    </location>
</feature>
<dbReference type="InterPro" id="IPR050283">
    <property type="entry name" value="E-box_TF_Regulators"/>
</dbReference>
<dbReference type="InterPro" id="IPR011598">
    <property type="entry name" value="bHLH_dom"/>
</dbReference>
<accession>A0AAD9QJ11</accession>
<reference evidence="3" key="1">
    <citation type="journal article" date="2023" name="G3 (Bethesda)">
        <title>Whole genome assembly and annotation of the endangered Caribbean coral Acropora cervicornis.</title>
        <authorList>
            <person name="Selwyn J.D."/>
            <person name="Vollmer S.V."/>
        </authorList>
    </citation>
    <scope>NUCLEOTIDE SEQUENCE</scope>
    <source>
        <strain evidence="3">K2</strain>
    </source>
</reference>
<dbReference type="SUPFAM" id="SSF47459">
    <property type="entry name" value="HLH, helix-loop-helix DNA-binding domain"/>
    <property type="match status" value="1"/>
</dbReference>
<organism evidence="3 4">
    <name type="scientific">Acropora cervicornis</name>
    <name type="common">Staghorn coral</name>
    <dbReference type="NCBI Taxonomy" id="6130"/>
    <lineage>
        <taxon>Eukaryota</taxon>
        <taxon>Metazoa</taxon>
        <taxon>Cnidaria</taxon>
        <taxon>Anthozoa</taxon>
        <taxon>Hexacorallia</taxon>
        <taxon>Scleractinia</taxon>
        <taxon>Astrocoeniina</taxon>
        <taxon>Acroporidae</taxon>
        <taxon>Acropora</taxon>
    </lineage>
</organism>
<comment type="caution">
    <text evidence="3">The sequence shown here is derived from an EMBL/GenBank/DDBJ whole genome shotgun (WGS) entry which is preliminary data.</text>
</comment>
<name>A0AAD9QJ11_ACRCE</name>
<keyword evidence="4" id="KW-1185">Reference proteome</keyword>
<sequence>MLLQTSDTLGRRVQLKRRQMSAGNLKNHSCSWSGEEDVASTDSPCSDQMQNSPSTSQSSTQCEGHLDNTCNPKTQHGRRKMKRRRKRMLTGVSRQRRAANERERRRIQGVNRAFVELKNALPLGKSVDISKIDILRVATTWIDHLSKLLDQDKKFCLAKLPECPLTDEPQLYEILGEEFSVIDHELEDDSFLLGQDIWSETFGSDLCIHTDEPFLQTLLHNSFQSDIFASPLQEFTDRL</sequence>
<dbReference type="GO" id="GO:0032502">
    <property type="term" value="P:developmental process"/>
    <property type="evidence" value="ECO:0007669"/>
    <property type="project" value="TreeGrafter"/>
</dbReference>
<dbReference type="Pfam" id="PF00010">
    <property type="entry name" value="HLH"/>
    <property type="match status" value="1"/>
</dbReference>
<dbReference type="GO" id="GO:0046983">
    <property type="term" value="F:protein dimerization activity"/>
    <property type="evidence" value="ECO:0007669"/>
    <property type="project" value="InterPro"/>
</dbReference>
<dbReference type="AlphaFoldDB" id="A0AAD9QJ11"/>
<feature type="compositionally biased region" description="Polar residues" evidence="1">
    <location>
        <begin position="40"/>
        <end position="51"/>
    </location>
</feature>
<dbReference type="SMART" id="SM00353">
    <property type="entry name" value="HLH"/>
    <property type="match status" value="1"/>
</dbReference>
<dbReference type="PANTHER" id="PTHR23349:SF42">
    <property type="entry name" value="BHLH DOMAIN-CONTAINING PROTEIN"/>
    <property type="match status" value="1"/>
</dbReference>
<feature type="compositionally biased region" description="Low complexity" evidence="1">
    <location>
        <begin position="52"/>
        <end position="61"/>
    </location>
</feature>
<reference evidence="3" key="2">
    <citation type="journal article" date="2023" name="Science">
        <title>Genomic signatures of disease resistance in endangered staghorn corals.</title>
        <authorList>
            <person name="Vollmer S.V."/>
            <person name="Selwyn J.D."/>
            <person name="Despard B.A."/>
            <person name="Roesel C.L."/>
        </authorList>
    </citation>
    <scope>NUCLEOTIDE SEQUENCE</scope>
    <source>
        <strain evidence="3">K2</strain>
    </source>
</reference>
<proteinExistence type="predicted"/>
<dbReference type="GO" id="GO:0000981">
    <property type="term" value="F:DNA-binding transcription factor activity, RNA polymerase II-specific"/>
    <property type="evidence" value="ECO:0007669"/>
    <property type="project" value="TreeGrafter"/>
</dbReference>
<evidence type="ECO:0000313" key="4">
    <source>
        <dbReference type="Proteomes" id="UP001249851"/>
    </source>
</evidence>
<dbReference type="Gene3D" id="4.10.280.10">
    <property type="entry name" value="Helix-loop-helix DNA-binding domain"/>
    <property type="match status" value="1"/>
</dbReference>
<dbReference type="Proteomes" id="UP001249851">
    <property type="component" value="Unassembled WGS sequence"/>
</dbReference>
<feature type="compositionally biased region" description="Polar residues" evidence="1">
    <location>
        <begin position="21"/>
        <end position="32"/>
    </location>
</feature>
<evidence type="ECO:0000259" key="2">
    <source>
        <dbReference type="PROSITE" id="PS50888"/>
    </source>
</evidence>